<proteinExistence type="predicted"/>
<feature type="region of interest" description="Disordered" evidence="1">
    <location>
        <begin position="15"/>
        <end position="44"/>
    </location>
</feature>
<dbReference type="EMBL" id="LXQA011149351">
    <property type="protein sequence ID" value="MCI86782.1"/>
    <property type="molecule type" value="Genomic_DNA"/>
</dbReference>
<feature type="compositionally biased region" description="Basic residues" evidence="1">
    <location>
        <begin position="33"/>
        <end position="44"/>
    </location>
</feature>
<evidence type="ECO:0000313" key="3">
    <source>
        <dbReference type="Proteomes" id="UP000265520"/>
    </source>
</evidence>
<dbReference type="AlphaFoldDB" id="A0A392VH87"/>
<organism evidence="2 3">
    <name type="scientific">Trifolium medium</name>
    <dbReference type="NCBI Taxonomy" id="97028"/>
    <lineage>
        <taxon>Eukaryota</taxon>
        <taxon>Viridiplantae</taxon>
        <taxon>Streptophyta</taxon>
        <taxon>Embryophyta</taxon>
        <taxon>Tracheophyta</taxon>
        <taxon>Spermatophyta</taxon>
        <taxon>Magnoliopsida</taxon>
        <taxon>eudicotyledons</taxon>
        <taxon>Gunneridae</taxon>
        <taxon>Pentapetalae</taxon>
        <taxon>rosids</taxon>
        <taxon>fabids</taxon>
        <taxon>Fabales</taxon>
        <taxon>Fabaceae</taxon>
        <taxon>Papilionoideae</taxon>
        <taxon>50 kb inversion clade</taxon>
        <taxon>NPAAA clade</taxon>
        <taxon>Hologalegina</taxon>
        <taxon>IRL clade</taxon>
        <taxon>Trifolieae</taxon>
        <taxon>Trifolium</taxon>
    </lineage>
</organism>
<accession>A0A392VH87</accession>
<evidence type="ECO:0000256" key="1">
    <source>
        <dbReference type="SAM" id="MobiDB-lite"/>
    </source>
</evidence>
<sequence>MAESLPSIGDIWRQLATLSPPPHPATSGDLKNGARRHLATARRT</sequence>
<evidence type="ECO:0000313" key="2">
    <source>
        <dbReference type="EMBL" id="MCI86782.1"/>
    </source>
</evidence>
<protein>
    <submittedName>
        <fullName evidence="2">Uncharacterized protein</fullName>
    </submittedName>
</protein>
<comment type="caution">
    <text evidence="2">The sequence shown here is derived from an EMBL/GenBank/DDBJ whole genome shotgun (WGS) entry which is preliminary data.</text>
</comment>
<keyword evidence="3" id="KW-1185">Reference proteome</keyword>
<reference evidence="2 3" key="1">
    <citation type="journal article" date="2018" name="Front. Plant Sci.">
        <title>Red Clover (Trifolium pratense) and Zigzag Clover (T. medium) - A Picture of Genomic Similarities and Differences.</title>
        <authorList>
            <person name="Dluhosova J."/>
            <person name="Istvanek J."/>
            <person name="Nedelnik J."/>
            <person name="Repkova J."/>
        </authorList>
    </citation>
    <scope>NUCLEOTIDE SEQUENCE [LARGE SCALE GENOMIC DNA]</scope>
    <source>
        <strain evidence="3">cv. 10/8</strain>
        <tissue evidence="2">Leaf</tissue>
    </source>
</reference>
<dbReference type="Proteomes" id="UP000265520">
    <property type="component" value="Unassembled WGS sequence"/>
</dbReference>
<name>A0A392VH87_9FABA</name>
<feature type="non-terminal residue" evidence="2">
    <location>
        <position position="44"/>
    </location>
</feature>